<evidence type="ECO:0000256" key="2">
    <source>
        <dbReference type="ARBA" id="ARBA00005466"/>
    </source>
</evidence>
<evidence type="ECO:0000256" key="5">
    <source>
        <dbReference type="ARBA" id="ARBA00023002"/>
    </source>
</evidence>
<dbReference type="PROSITE" id="PS51387">
    <property type="entry name" value="FAD_PCMH"/>
    <property type="match status" value="1"/>
</dbReference>
<keyword evidence="8" id="KW-1185">Reference proteome</keyword>
<proteinExistence type="inferred from homology"/>
<protein>
    <submittedName>
        <fullName evidence="7">FAD-linked oxidase</fullName>
    </submittedName>
</protein>
<dbReference type="InterPro" id="IPR050416">
    <property type="entry name" value="FAD-linked_Oxidoreductase"/>
</dbReference>
<dbReference type="InterPro" id="IPR016167">
    <property type="entry name" value="FAD-bd_PCMH_sub1"/>
</dbReference>
<comment type="caution">
    <text evidence="7">The sequence shown here is derived from an EMBL/GenBank/DDBJ whole genome shotgun (WGS) entry which is preliminary data.</text>
</comment>
<dbReference type="Gene3D" id="3.40.462.20">
    <property type="match status" value="1"/>
</dbReference>
<dbReference type="InterPro" id="IPR006094">
    <property type="entry name" value="Oxid_FAD_bind_N"/>
</dbReference>
<gene>
    <name evidence="7" type="ORF">N868_16865</name>
</gene>
<dbReference type="PROSITE" id="PS00862">
    <property type="entry name" value="OX2_COVAL_FAD"/>
    <property type="match status" value="1"/>
</dbReference>
<dbReference type="AlphaFoldDB" id="A0A0A0BQ15"/>
<dbReference type="InterPro" id="IPR036318">
    <property type="entry name" value="FAD-bd_PCMH-like_sf"/>
</dbReference>
<accession>A0A0A0BQ15</accession>
<reference evidence="7 8" key="1">
    <citation type="submission" date="2013-08" db="EMBL/GenBank/DDBJ databases">
        <title>Genome sequencing of Cellulomonas carbonis T26.</title>
        <authorList>
            <person name="Chen F."/>
            <person name="Li Y."/>
            <person name="Wang G."/>
        </authorList>
    </citation>
    <scope>NUCLEOTIDE SEQUENCE [LARGE SCALE GENOMIC DNA]</scope>
    <source>
        <strain evidence="7 8">T26</strain>
    </source>
</reference>
<dbReference type="RefSeq" id="WP_052426323.1">
    <property type="nucleotide sequence ID" value="NZ_AXCY01000065.1"/>
</dbReference>
<comment type="cofactor">
    <cofactor evidence="1">
        <name>FAD</name>
        <dbReference type="ChEBI" id="CHEBI:57692"/>
    </cofactor>
</comment>
<feature type="domain" description="FAD-binding PCMH-type" evidence="6">
    <location>
        <begin position="53"/>
        <end position="220"/>
    </location>
</feature>
<evidence type="ECO:0000259" key="6">
    <source>
        <dbReference type="PROSITE" id="PS51387"/>
    </source>
</evidence>
<dbReference type="Gene3D" id="3.30.43.10">
    <property type="entry name" value="Uridine Diphospho-n-acetylenolpyruvylglucosamine Reductase, domain 2"/>
    <property type="match status" value="1"/>
</dbReference>
<dbReference type="InterPro" id="IPR006093">
    <property type="entry name" value="Oxy_OxRdtase_FAD_BS"/>
</dbReference>
<keyword evidence="5" id="KW-0560">Oxidoreductase</keyword>
<dbReference type="Pfam" id="PF01565">
    <property type="entry name" value="FAD_binding_4"/>
    <property type="match status" value="1"/>
</dbReference>
<dbReference type="InterPro" id="IPR016169">
    <property type="entry name" value="FAD-bd_PCMH_sub2"/>
</dbReference>
<evidence type="ECO:0000256" key="1">
    <source>
        <dbReference type="ARBA" id="ARBA00001974"/>
    </source>
</evidence>
<sequence>MTSTTPPTTTDPNPASTLTAAALADLRAALPGAVVVPDDERWAALATPWNLAVASRPAAVVDARSADDVVAAVRAAHRHGLRVAVRSTGHGAVEGLDGALLVHTGRLDECVVHPDGWARAGAGVRWQQVLEAAAPHGLVGAAGSSPHVGVVGYTTGGGLGPLARSVGLASDLVRAFEVVTGDGVLRRATRFEHPDLFWALRGGKGAAGIVTAVEMDLVPLGRFLGGALWFDGADAAAVLHTWRTWSADLPEAATTSVALVQLPPMPGVPEPLAGRLTVSVRFVWTGDPADGEQRLAPMRGAAAPLIDGVRLLTGPELGSVHADPVDPLPAAETSDLLRELPAEAVDALLAVAGPGSRSPQAIVEIRQLGGAVGRRPEEGDAVDHRDAAYTLNVIGMLVPPVADLVGPHGEAVRSALAPWTTGGLLPNFAAAPGEQRLARAYDDGTRARLSAVADRYDPDAVLRDGLAPVRTRRL</sequence>
<dbReference type="EMBL" id="AXCY01000065">
    <property type="protein sequence ID" value="KGM10055.1"/>
    <property type="molecule type" value="Genomic_DNA"/>
</dbReference>
<evidence type="ECO:0000313" key="7">
    <source>
        <dbReference type="EMBL" id="KGM10055.1"/>
    </source>
</evidence>
<comment type="similarity">
    <text evidence="2">Belongs to the oxygen-dependent FAD-linked oxidoreductase family.</text>
</comment>
<dbReference type="Proteomes" id="UP000029839">
    <property type="component" value="Unassembled WGS sequence"/>
</dbReference>
<dbReference type="SUPFAM" id="SSF56176">
    <property type="entry name" value="FAD-binding/transporter-associated domain-like"/>
    <property type="match status" value="1"/>
</dbReference>
<name>A0A0A0BQ15_9CELL</name>
<dbReference type="GO" id="GO:0071949">
    <property type="term" value="F:FAD binding"/>
    <property type="evidence" value="ECO:0007669"/>
    <property type="project" value="InterPro"/>
</dbReference>
<dbReference type="PANTHER" id="PTHR42973">
    <property type="entry name" value="BINDING OXIDOREDUCTASE, PUTATIVE (AFU_ORTHOLOGUE AFUA_1G17690)-RELATED"/>
    <property type="match status" value="1"/>
</dbReference>
<reference evidence="7 8" key="2">
    <citation type="journal article" date="2015" name="Stand. Genomic Sci.">
        <title>Draft genome sequence of Cellulomonas carbonis T26(T) and comparative analysis of six Cellulomonas genomes.</title>
        <authorList>
            <person name="Zhuang W."/>
            <person name="Zhang S."/>
            <person name="Xia X."/>
            <person name="Wang G."/>
        </authorList>
    </citation>
    <scope>NUCLEOTIDE SEQUENCE [LARGE SCALE GENOMIC DNA]</scope>
    <source>
        <strain evidence="7 8">T26</strain>
    </source>
</reference>
<evidence type="ECO:0000313" key="8">
    <source>
        <dbReference type="Proteomes" id="UP000029839"/>
    </source>
</evidence>
<keyword evidence="3" id="KW-0285">Flavoprotein</keyword>
<dbReference type="PANTHER" id="PTHR42973:SF39">
    <property type="entry name" value="FAD-BINDING PCMH-TYPE DOMAIN-CONTAINING PROTEIN"/>
    <property type="match status" value="1"/>
</dbReference>
<dbReference type="OrthoDB" id="9775082at2"/>
<dbReference type="InterPro" id="IPR016166">
    <property type="entry name" value="FAD-bd_PCMH"/>
</dbReference>
<keyword evidence="4" id="KW-0274">FAD</keyword>
<evidence type="ECO:0000256" key="3">
    <source>
        <dbReference type="ARBA" id="ARBA00022630"/>
    </source>
</evidence>
<dbReference type="Gene3D" id="3.30.465.10">
    <property type="match status" value="1"/>
</dbReference>
<evidence type="ECO:0000256" key="4">
    <source>
        <dbReference type="ARBA" id="ARBA00022827"/>
    </source>
</evidence>
<organism evidence="7 8">
    <name type="scientific">Cellulomonas carbonis T26</name>
    <dbReference type="NCBI Taxonomy" id="947969"/>
    <lineage>
        <taxon>Bacteria</taxon>
        <taxon>Bacillati</taxon>
        <taxon>Actinomycetota</taxon>
        <taxon>Actinomycetes</taxon>
        <taxon>Micrococcales</taxon>
        <taxon>Cellulomonadaceae</taxon>
        <taxon>Cellulomonas</taxon>
    </lineage>
</organism>
<dbReference type="GO" id="GO:0016491">
    <property type="term" value="F:oxidoreductase activity"/>
    <property type="evidence" value="ECO:0007669"/>
    <property type="project" value="UniProtKB-KW"/>
</dbReference>